<dbReference type="GO" id="GO:0016020">
    <property type="term" value="C:membrane"/>
    <property type="evidence" value="ECO:0007669"/>
    <property type="project" value="UniProtKB-SubCell"/>
</dbReference>
<keyword evidence="4 5" id="KW-0472">Membrane</keyword>
<dbReference type="AlphaFoldDB" id="A0A814D2B6"/>
<feature type="transmembrane region" description="Helical" evidence="5">
    <location>
        <begin position="219"/>
        <end position="243"/>
    </location>
</feature>
<dbReference type="InterPro" id="IPR017452">
    <property type="entry name" value="GPCR_Rhodpsn_7TM"/>
</dbReference>
<dbReference type="GO" id="GO:0004930">
    <property type="term" value="F:G protein-coupled receptor activity"/>
    <property type="evidence" value="ECO:0007669"/>
    <property type="project" value="InterPro"/>
</dbReference>
<dbReference type="Pfam" id="PF00001">
    <property type="entry name" value="7tm_1"/>
    <property type="match status" value="1"/>
</dbReference>
<comment type="caution">
    <text evidence="7">The sequence shown here is derived from an EMBL/GenBank/DDBJ whole genome shotgun (WGS) entry which is preliminary data.</text>
</comment>
<organism evidence="7 8">
    <name type="scientific">Adineta ricciae</name>
    <name type="common">Rotifer</name>
    <dbReference type="NCBI Taxonomy" id="249248"/>
    <lineage>
        <taxon>Eukaryota</taxon>
        <taxon>Metazoa</taxon>
        <taxon>Spiralia</taxon>
        <taxon>Gnathifera</taxon>
        <taxon>Rotifera</taxon>
        <taxon>Eurotatoria</taxon>
        <taxon>Bdelloidea</taxon>
        <taxon>Adinetida</taxon>
        <taxon>Adinetidae</taxon>
        <taxon>Adineta</taxon>
    </lineage>
</organism>
<evidence type="ECO:0000256" key="4">
    <source>
        <dbReference type="ARBA" id="ARBA00023136"/>
    </source>
</evidence>
<keyword evidence="2 5" id="KW-0812">Transmembrane</keyword>
<gene>
    <name evidence="7" type="ORF">EDS130_LOCUS12291</name>
</gene>
<feature type="transmembrane region" description="Helical" evidence="5">
    <location>
        <begin position="120"/>
        <end position="144"/>
    </location>
</feature>
<evidence type="ECO:0000256" key="1">
    <source>
        <dbReference type="ARBA" id="ARBA00004370"/>
    </source>
</evidence>
<dbReference type="PROSITE" id="PS50262">
    <property type="entry name" value="G_PROTEIN_RECEP_F1_2"/>
    <property type="match status" value="1"/>
</dbReference>
<evidence type="ECO:0000256" key="5">
    <source>
        <dbReference type="SAM" id="Phobius"/>
    </source>
</evidence>
<sequence>MEYLTAFARVLSIIIESRSSFLIMLILIFIHIRPLKSNLFTLLIYNTYVTLLTFSIMMLIMYAYNLQGNLDPSISFGGRWCQIRTYLAHVCLCALYYSFVLQAIFRLFRIKFYRYRVLQSFGVFCIAVFLQWMISFLWILPNLLLGDFQYLSMEYNCWISFEDVRGLLILIAIIYGVSTSTISSIYMYIIRYVHRTSNVQQHQRRQSSDKRDLLILKRLVILVTVVVTLGFPTVLVIFIYVFTGYVLPLAYHIQGVSLSAGAFVTSISLIFITPQLLEIFQQKSRQIQSTMTMAIIVNRPCTIQPM</sequence>
<feature type="transmembrane region" description="Helical" evidence="5">
    <location>
        <begin position="249"/>
        <end position="272"/>
    </location>
</feature>
<evidence type="ECO:0000256" key="2">
    <source>
        <dbReference type="ARBA" id="ARBA00022692"/>
    </source>
</evidence>
<evidence type="ECO:0000256" key="3">
    <source>
        <dbReference type="ARBA" id="ARBA00022989"/>
    </source>
</evidence>
<proteinExistence type="predicted"/>
<feature type="domain" description="G-protein coupled receptors family 1 profile" evidence="6">
    <location>
        <begin position="19"/>
        <end position="281"/>
    </location>
</feature>
<evidence type="ECO:0000259" key="6">
    <source>
        <dbReference type="PROSITE" id="PS50262"/>
    </source>
</evidence>
<feature type="transmembrane region" description="Helical" evidence="5">
    <location>
        <begin position="6"/>
        <end position="30"/>
    </location>
</feature>
<dbReference type="Proteomes" id="UP000663852">
    <property type="component" value="Unassembled WGS sequence"/>
</dbReference>
<feature type="transmembrane region" description="Helical" evidence="5">
    <location>
        <begin position="86"/>
        <end position="108"/>
    </location>
</feature>
<name>A0A814D2B6_ADIRI</name>
<comment type="subcellular location">
    <subcellularLocation>
        <location evidence="1">Membrane</location>
    </subcellularLocation>
</comment>
<dbReference type="CDD" id="cd00637">
    <property type="entry name" value="7tm_classA_rhodopsin-like"/>
    <property type="match status" value="1"/>
</dbReference>
<reference evidence="7" key="1">
    <citation type="submission" date="2021-02" db="EMBL/GenBank/DDBJ databases">
        <authorList>
            <person name="Nowell W R."/>
        </authorList>
    </citation>
    <scope>NUCLEOTIDE SEQUENCE</scope>
</reference>
<dbReference type="Gene3D" id="1.20.1070.10">
    <property type="entry name" value="Rhodopsin 7-helix transmembrane proteins"/>
    <property type="match status" value="1"/>
</dbReference>
<evidence type="ECO:0000313" key="7">
    <source>
        <dbReference type="EMBL" id="CAF0950128.1"/>
    </source>
</evidence>
<accession>A0A814D2B6</accession>
<dbReference type="SUPFAM" id="SSF81321">
    <property type="entry name" value="Family A G protein-coupled receptor-like"/>
    <property type="match status" value="1"/>
</dbReference>
<dbReference type="EMBL" id="CAJNOJ010000046">
    <property type="protein sequence ID" value="CAF0950128.1"/>
    <property type="molecule type" value="Genomic_DNA"/>
</dbReference>
<feature type="transmembrane region" description="Helical" evidence="5">
    <location>
        <begin position="42"/>
        <end position="66"/>
    </location>
</feature>
<dbReference type="InterPro" id="IPR000276">
    <property type="entry name" value="GPCR_Rhodpsn"/>
</dbReference>
<dbReference type="OrthoDB" id="9998623at2759"/>
<protein>
    <recommendedName>
        <fullName evidence="6">G-protein coupled receptors family 1 profile domain-containing protein</fullName>
    </recommendedName>
</protein>
<keyword evidence="3 5" id="KW-1133">Transmembrane helix</keyword>
<evidence type="ECO:0000313" key="8">
    <source>
        <dbReference type="Proteomes" id="UP000663852"/>
    </source>
</evidence>
<feature type="transmembrane region" description="Helical" evidence="5">
    <location>
        <begin position="164"/>
        <end position="189"/>
    </location>
</feature>